<keyword evidence="3" id="KW-1185">Reference proteome</keyword>
<gene>
    <name evidence="2" type="ORF">HD592_001990</name>
</gene>
<dbReference type="RefSeq" id="WP_184453770.1">
    <property type="nucleotide sequence ID" value="NZ_JACHMK010000001.1"/>
</dbReference>
<dbReference type="Gene3D" id="6.10.180.30">
    <property type="match status" value="1"/>
</dbReference>
<evidence type="ECO:0008006" key="4">
    <source>
        <dbReference type="Google" id="ProtNLM"/>
    </source>
</evidence>
<feature type="region of interest" description="Disordered" evidence="1">
    <location>
        <begin position="1"/>
        <end position="35"/>
    </location>
</feature>
<dbReference type="Proteomes" id="UP000617426">
    <property type="component" value="Unassembled WGS sequence"/>
</dbReference>
<accession>A0A923E7B2</accession>
<comment type="caution">
    <text evidence="2">The sequence shown here is derived from an EMBL/GenBank/DDBJ whole genome shotgun (WGS) entry which is preliminary data.</text>
</comment>
<sequence>MSTRPQPRTSKLTGYTHVTTPPSQTPRQPEQPAPTMKIKVTFRVDADLMDQARAAFWTCGPRTGVSSLAEWIQEAIEAKLADDIATYNDGQPFTPVPTGRLPTGRR</sequence>
<evidence type="ECO:0000313" key="3">
    <source>
        <dbReference type="Proteomes" id="UP000617426"/>
    </source>
</evidence>
<feature type="compositionally biased region" description="Polar residues" evidence="1">
    <location>
        <begin position="1"/>
        <end position="28"/>
    </location>
</feature>
<reference evidence="2" key="1">
    <citation type="submission" date="2020-08" db="EMBL/GenBank/DDBJ databases">
        <title>Sequencing the genomes of 1000 actinobacteria strains.</title>
        <authorList>
            <person name="Klenk H.-P."/>
        </authorList>
    </citation>
    <scope>NUCLEOTIDE SEQUENCE</scope>
    <source>
        <strain evidence="2">DSM 10695</strain>
    </source>
</reference>
<feature type="region of interest" description="Disordered" evidence="1">
    <location>
        <begin position="86"/>
        <end position="106"/>
    </location>
</feature>
<proteinExistence type="predicted"/>
<evidence type="ECO:0000256" key="1">
    <source>
        <dbReference type="SAM" id="MobiDB-lite"/>
    </source>
</evidence>
<evidence type="ECO:0000313" key="2">
    <source>
        <dbReference type="EMBL" id="MBB6335425.1"/>
    </source>
</evidence>
<name>A0A923E7B2_9ACTO</name>
<dbReference type="EMBL" id="JACHMK010000001">
    <property type="protein sequence ID" value="MBB6335425.1"/>
    <property type="molecule type" value="Genomic_DNA"/>
</dbReference>
<dbReference type="AlphaFoldDB" id="A0A923E7B2"/>
<organism evidence="2 3">
    <name type="scientific">Schaalia hyovaginalis</name>
    <dbReference type="NCBI Taxonomy" id="29316"/>
    <lineage>
        <taxon>Bacteria</taxon>
        <taxon>Bacillati</taxon>
        <taxon>Actinomycetota</taxon>
        <taxon>Actinomycetes</taxon>
        <taxon>Actinomycetales</taxon>
        <taxon>Actinomycetaceae</taxon>
        <taxon>Schaalia</taxon>
    </lineage>
</organism>
<protein>
    <recommendedName>
        <fullName evidence="4">Centromere-binding protein ParB C-terminal domain-containing protein</fullName>
    </recommendedName>
</protein>